<organism evidence="1 2">
    <name type="scientific">Brachionus plicatilis</name>
    <name type="common">Marine rotifer</name>
    <name type="synonym">Brachionus muelleri</name>
    <dbReference type="NCBI Taxonomy" id="10195"/>
    <lineage>
        <taxon>Eukaryota</taxon>
        <taxon>Metazoa</taxon>
        <taxon>Spiralia</taxon>
        <taxon>Gnathifera</taxon>
        <taxon>Rotifera</taxon>
        <taxon>Eurotatoria</taxon>
        <taxon>Monogononta</taxon>
        <taxon>Pseudotrocha</taxon>
        <taxon>Ploima</taxon>
        <taxon>Brachionidae</taxon>
        <taxon>Brachionus</taxon>
    </lineage>
</organism>
<dbReference type="Proteomes" id="UP000276133">
    <property type="component" value="Unassembled WGS sequence"/>
</dbReference>
<comment type="caution">
    <text evidence="1">The sequence shown here is derived from an EMBL/GenBank/DDBJ whole genome shotgun (WGS) entry which is preliminary data.</text>
</comment>
<reference evidence="1 2" key="1">
    <citation type="journal article" date="2018" name="Sci. Rep.">
        <title>Genomic signatures of local adaptation to the degree of environmental predictability in rotifers.</title>
        <authorList>
            <person name="Franch-Gras L."/>
            <person name="Hahn C."/>
            <person name="Garcia-Roger E.M."/>
            <person name="Carmona M.J."/>
            <person name="Serra M."/>
            <person name="Gomez A."/>
        </authorList>
    </citation>
    <scope>NUCLEOTIDE SEQUENCE [LARGE SCALE GENOMIC DNA]</scope>
    <source>
        <strain evidence="1">HYR1</strain>
    </source>
</reference>
<accession>A0A3M7QZT9</accession>
<dbReference type="AlphaFoldDB" id="A0A3M7QZT9"/>
<gene>
    <name evidence="1" type="ORF">BpHYR1_018418</name>
</gene>
<proteinExistence type="predicted"/>
<dbReference type="EMBL" id="REGN01004661">
    <property type="protein sequence ID" value="RNA16631.1"/>
    <property type="molecule type" value="Genomic_DNA"/>
</dbReference>
<evidence type="ECO:0000313" key="1">
    <source>
        <dbReference type="EMBL" id="RNA16631.1"/>
    </source>
</evidence>
<name>A0A3M7QZT9_BRAPC</name>
<sequence length="61" mass="7254">MEKNIKPWIKMLFMKIMENLSKCFLILFKNMKTKSLVKVKNSSKSLTSCFFRKIIHTLLEA</sequence>
<evidence type="ECO:0000313" key="2">
    <source>
        <dbReference type="Proteomes" id="UP000276133"/>
    </source>
</evidence>
<keyword evidence="2" id="KW-1185">Reference proteome</keyword>
<protein>
    <submittedName>
        <fullName evidence="1">Uncharacterized protein</fullName>
    </submittedName>
</protein>